<evidence type="ECO:0000256" key="1">
    <source>
        <dbReference type="SAM" id="SignalP"/>
    </source>
</evidence>
<dbReference type="AlphaFoldDB" id="A0A553PRT0"/>
<protein>
    <submittedName>
        <fullName evidence="2">Uncharacterized protein</fullName>
    </submittedName>
</protein>
<reference evidence="2 3" key="1">
    <citation type="journal article" date="2018" name="Nat. Ecol. Evol.">
        <title>Genomic signatures of mitonuclear coevolution across populations of Tigriopus californicus.</title>
        <authorList>
            <person name="Barreto F.S."/>
            <person name="Watson E.T."/>
            <person name="Lima T.G."/>
            <person name="Willett C.S."/>
            <person name="Edmands S."/>
            <person name="Li W."/>
            <person name="Burton R.S."/>
        </authorList>
    </citation>
    <scope>NUCLEOTIDE SEQUENCE [LARGE SCALE GENOMIC DNA]</scope>
    <source>
        <strain evidence="2 3">San Diego</strain>
    </source>
</reference>
<keyword evidence="3" id="KW-1185">Reference proteome</keyword>
<feature type="chain" id="PRO_5021704820" evidence="1">
    <location>
        <begin position="22"/>
        <end position="414"/>
    </location>
</feature>
<dbReference type="EMBL" id="VCGU01000001">
    <property type="protein sequence ID" value="TRY80394.1"/>
    <property type="molecule type" value="Genomic_DNA"/>
</dbReference>
<gene>
    <name evidence="2" type="ORF">TCAL_04714</name>
</gene>
<proteinExistence type="predicted"/>
<evidence type="ECO:0000313" key="2">
    <source>
        <dbReference type="EMBL" id="TRY80394.1"/>
    </source>
</evidence>
<dbReference type="Proteomes" id="UP000318571">
    <property type="component" value="Chromosome 12"/>
</dbReference>
<feature type="signal peptide" evidence="1">
    <location>
        <begin position="1"/>
        <end position="21"/>
    </location>
</feature>
<organism evidence="2 3">
    <name type="scientific">Tigriopus californicus</name>
    <name type="common">Marine copepod</name>
    <dbReference type="NCBI Taxonomy" id="6832"/>
    <lineage>
        <taxon>Eukaryota</taxon>
        <taxon>Metazoa</taxon>
        <taxon>Ecdysozoa</taxon>
        <taxon>Arthropoda</taxon>
        <taxon>Crustacea</taxon>
        <taxon>Multicrustacea</taxon>
        <taxon>Hexanauplia</taxon>
        <taxon>Copepoda</taxon>
        <taxon>Harpacticoida</taxon>
        <taxon>Harpacticidae</taxon>
        <taxon>Tigriopus</taxon>
    </lineage>
</organism>
<evidence type="ECO:0000313" key="3">
    <source>
        <dbReference type="Proteomes" id="UP000318571"/>
    </source>
</evidence>
<name>A0A553PRT0_TIGCA</name>
<keyword evidence="1" id="KW-0732">Signal</keyword>
<sequence length="414" mass="46332">MLVLNMGPVLVFSLVLSSTYAGTMLDMLNGMEQVLTGSEEFDPVLYQAIRSCMEKTDPNLVIAQENLWNGMLEYASIGGTLLDPWTPCENDVPPLQRTDYYETYNCSVQDFGGIPIHEPCNYASNIAYYHLMLEILTAIIRASSFLAQGSGMFHASQTILGNILDGNMTDLLGYVAYQAAMAGVQPLDSTIIHDLGHESRPFNAVEVSENVQNTFINDPLLTWGETINSTNIPRLRLTLCGYLGTIMTLVFEDEVVDQIAEYLIDSFDGFSPDLKEFCLQTFLPEIRVVTADFELPEEEKTLLTHRLEGILMKLLYGAIWQEEVFISNEELLTPEANALGATYIPVVNDLANSLLEFVHNNPDFQHGKRVYPGDEWCNPLIPHAKWHLQCGVGLTDLIFLADDLYRIFGQYKGA</sequence>
<accession>A0A553PRT0</accession>
<comment type="caution">
    <text evidence="2">The sequence shown here is derived from an EMBL/GenBank/DDBJ whole genome shotgun (WGS) entry which is preliminary data.</text>
</comment>